<dbReference type="SUPFAM" id="SSF53335">
    <property type="entry name" value="S-adenosyl-L-methionine-dependent methyltransferases"/>
    <property type="match status" value="1"/>
</dbReference>
<proteinExistence type="predicted"/>
<organism evidence="2 3">
    <name type="scientific">Ideonella alba</name>
    <dbReference type="NCBI Taxonomy" id="2824118"/>
    <lineage>
        <taxon>Bacteria</taxon>
        <taxon>Pseudomonadati</taxon>
        <taxon>Pseudomonadota</taxon>
        <taxon>Betaproteobacteria</taxon>
        <taxon>Burkholderiales</taxon>
        <taxon>Sphaerotilaceae</taxon>
        <taxon>Ideonella</taxon>
    </lineage>
</organism>
<evidence type="ECO:0000313" key="3">
    <source>
        <dbReference type="Proteomes" id="UP000676246"/>
    </source>
</evidence>
<protein>
    <submittedName>
        <fullName evidence="2">SAM-dependent methyltransferase</fullName>
    </submittedName>
</protein>
<gene>
    <name evidence="2" type="ORF">KAK03_16175</name>
</gene>
<sequence>MSDDAPLTDHRQALADLARLERFHALLAESLVQGRCVKLVLAKPRAGGDDLQRLSARPLVLRGQACLQLVYQHATRDITKNPPQDEALALLRELLGTRFAHAHLFTTDGEWQLSISKRGKVALARHAQTAVAAEPAGHDREKQRWLALSEPFLQDLGVTDAQGKLVPAMARKWKQINKFVEVIAHALERAHWAPAPGQPVRVVDFGAGRGYLTFALHHHLTQARHWPAEVLGVELRQPLVDECNAAAARRGLAGLRFECGDVNDHAPERVDLMIALHACDTATDVAIAAGIRAGATMIVCSPCCHKELRPQMQLPEVLRGMLQHGIHLGQQAEMVTDTLRALWLEARGWDAQVFEFVALEHTSKNKMILALRRPEGAPGEARRRAEAERQIAALQGFYGVTQQRLAELLA</sequence>
<accession>A0A940Y8S3</accession>
<dbReference type="Gene3D" id="3.40.50.150">
    <property type="entry name" value="Vaccinia Virus protein VP39"/>
    <property type="match status" value="1"/>
</dbReference>
<feature type="domain" description="Methyltransferase" evidence="1">
    <location>
        <begin position="171"/>
        <end position="310"/>
    </location>
</feature>
<dbReference type="InterPro" id="IPR029063">
    <property type="entry name" value="SAM-dependent_MTases_sf"/>
</dbReference>
<dbReference type="RefSeq" id="WP_210855227.1">
    <property type="nucleotide sequence ID" value="NZ_JAGQDD010000013.1"/>
</dbReference>
<dbReference type="GO" id="GO:0008168">
    <property type="term" value="F:methyltransferase activity"/>
    <property type="evidence" value="ECO:0007669"/>
    <property type="project" value="UniProtKB-KW"/>
</dbReference>
<dbReference type="CDD" id="cd02440">
    <property type="entry name" value="AdoMet_MTases"/>
    <property type="match status" value="1"/>
</dbReference>
<dbReference type="EMBL" id="JAGQDD010000013">
    <property type="protein sequence ID" value="MBQ0932017.1"/>
    <property type="molecule type" value="Genomic_DNA"/>
</dbReference>
<dbReference type="PANTHER" id="PTHR13369:SF3">
    <property type="entry name" value="METHYLTRANSFERASE DOMAIN-CONTAINING PROTEIN"/>
    <property type="match status" value="1"/>
</dbReference>
<dbReference type="AlphaFoldDB" id="A0A940Y8S3"/>
<dbReference type="InterPro" id="IPR025714">
    <property type="entry name" value="Methyltranfer_dom"/>
</dbReference>
<reference evidence="2 3" key="1">
    <citation type="submission" date="2021-04" db="EMBL/GenBank/DDBJ databases">
        <title>The genome sequence of Ideonella sp. 3Y2.</title>
        <authorList>
            <person name="Liu Y."/>
        </authorList>
    </citation>
    <scope>NUCLEOTIDE SEQUENCE [LARGE SCALE GENOMIC DNA]</scope>
    <source>
        <strain evidence="2 3">3Y2</strain>
    </source>
</reference>
<keyword evidence="2" id="KW-0489">Methyltransferase</keyword>
<dbReference type="GO" id="GO:0032259">
    <property type="term" value="P:methylation"/>
    <property type="evidence" value="ECO:0007669"/>
    <property type="project" value="UniProtKB-KW"/>
</dbReference>
<comment type="caution">
    <text evidence="2">The sequence shown here is derived from an EMBL/GenBank/DDBJ whole genome shotgun (WGS) entry which is preliminary data.</text>
</comment>
<keyword evidence="2" id="KW-0808">Transferase</keyword>
<dbReference type="PANTHER" id="PTHR13369">
    <property type="match status" value="1"/>
</dbReference>
<dbReference type="Pfam" id="PF13679">
    <property type="entry name" value="Methyltransf_32"/>
    <property type="match status" value="1"/>
</dbReference>
<name>A0A940Y8S3_9BURK</name>
<evidence type="ECO:0000259" key="1">
    <source>
        <dbReference type="Pfam" id="PF13679"/>
    </source>
</evidence>
<evidence type="ECO:0000313" key="2">
    <source>
        <dbReference type="EMBL" id="MBQ0932017.1"/>
    </source>
</evidence>
<dbReference type="GO" id="GO:0005737">
    <property type="term" value="C:cytoplasm"/>
    <property type="evidence" value="ECO:0007669"/>
    <property type="project" value="TreeGrafter"/>
</dbReference>
<keyword evidence="3" id="KW-1185">Reference proteome</keyword>
<dbReference type="Proteomes" id="UP000676246">
    <property type="component" value="Unassembled WGS sequence"/>
</dbReference>